<dbReference type="AlphaFoldDB" id="X1UKT7"/>
<dbReference type="GO" id="GO:0006508">
    <property type="term" value="P:proteolysis"/>
    <property type="evidence" value="ECO:0007669"/>
    <property type="project" value="UniProtKB-KW"/>
</dbReference>
<evidence type="ECO:0000256" key="4">
    <source>
        <dbReference type="ARBA" id="ARBA00022801"/>
    </source>
</evidence>
<dbReference type="EMBL" id="BARW01037790">
    <property type="protein sequence ID" value="GAJ18139.1"/>
    <property type="molecule type" value="Genomic_DNA"/>
</dbReference>
<gene>
    <name evidence="8" type="ORF">S12H4_58240</name>
</gene>
<comment type="similarity">
    <text evidence="2">Belongs to the peptidase M14 family.</text>
</comment>
<evidence type="ECO:0000313" key="8">
    <source>
        <dbReference type="EMBL" id="GAJ18139.1"/>
    </source>
</evidence>
<dbReference type="GO" id="GO:0005615">
    <property type="term" value="C:extracellular space"/>
    <property type="evidence" value="ECO:0007669"/>
    <property type="project" value="TreeGrafter"/>
</dbReference>
<dbReference type="Pfam" id="PF00246">
    <property type="entry name" value="Peptidase_M14"/>
    <property type="match status" value="1"/>
</dbReference>
<keyword evidence="6" id="KW-0482">Metalloprotease</keyword>
<dbReference type="PROSITE" id="PS52035">
    <property type="entry name" value="PEPTIDASE_M14"/>
    <property type="match status" value="1"/>
</dbReference>
<dbReference type="Gene3D" id="3.40.630.10">
    <property type="entry name" value="Zn peptidases"/>
    <property type="match status" value="1"/>
</dbReference>
<comment type="cofactor">
    <cofactor evidence="1">
        <name>Zn(2+)</name>
        <dbReference type="ChEBI" id="CHEBI:29105"/>
    </cofactor>
</comment>
<dbReference type="PANTHER" id="PTHR11705">
    <property type="entry name" value="PROTEASE FAMILY M14 CARBOXYPEPTIDASE A,B"/>
    <property type="match status" value="1"/>
</dbReference>
<evidence type="ECO:0000256" key="1">
    <source>
        <dbReference type="ARBA" id="ARBA00001947"/>
    </source>
</evidence>
<evidence type="ECO:0000256" key="3">
    <source>
        <dbReference type="ARBA" id="ARBA00022670"/>
    </source>
</evidence>
<dbReference type="GO" id="GO:0008270">
    <property type="term" value="F:zinc ion binding"/>
    <property type="evidence" value="ECO:0007669"/>
    <property type="project" value="InterPro"/>
</dbReference>
<accession>X1UKT7</accession>
<evidence type="ECO:0000256" key="6">
    <source>
        <dbReference type="ARBA" id="ARBA00023049"/>
    </source>
</evidence>
<sequence>YQGSNAFSEPETRNVKWLLDFYPQIGFFIDTPCYSELFLYPWGDDENQFADQNMNFQNSDHDGLRGIEGDGLYKDFIPQTSESWLKDIANRMNDALHAVRGKSYTVQQEFQLYPAVGTSTDYAFSRNFVDSSKHLIYPFVIEFGTEFSPWVPYEPEMVNILKDVSAALTEFLACLTGSCIISSTTQE</sequence>
<dbReference type="InterPro" id="IPR000834">
    <property type="entry name" value="Peptidase_M14"/>
</dbReference>
<evidence type="ECO:0000259" key="7">
    <source>
        <dbReference type="PROSITE" id="PS52035"/>
    </source>
</evidence>
<feature type="non-terminal residue" evidence="8">
    <location>
        <position position="187"/>
    </location>
</feature>
<feature type="non-terminal residue" evidence="8">
    <location>
        <position position="1"/>
    </location>
</feature>
<evidence type="ECO:0000256" key="2">
    <source>
        <dbReference type="ARBA" id="ARBA00005988"/>
    </source>
</evidence>
<protein>
    <recommendedName>
        <fullName evidence="7">Peptidase M14 domain-containing protein</fullName>
    </recommendedName>
</protein>
<keyword evidence="4" id="KW-0378">Hydrolase</keyword>
<keyword evidence="3" id="KW-0645">Protease</keyword>
<name>X1UKT7_9ZZZZ</name>
<dbReference type="PANTHER" id="PTHR11705:SF143">
    <property type="entry name" value="SLL0236 PROTEIN"/>
    <property type="match status" value="1"/>
</dbReference>
<comment type="caution">
    <text evidence="8">The sequence shown here is derived from an EMBL/GenBank/DDBJ whole genome shotgun (WGS) entry which is preliminary data.</text>
</comment>
<evidence type="ECO:0000256" key="5">
    <source>
        <dbReference type="ARBA" id="ARBA00022833"/>
    </source>
</evidence>
<reference evidence="8" key="1">
    <citation type="journal article" date="2014" name="Front. Microbiol.">
        <title>High frequency of phylogenetically diverse reductive dehalogenase-homologous genes in deep subseafloor sedimentary metagenomes.</title>
        <authorList>
            <person name="Kawai M."/>
            <person name="Futagami T."/>
            <person name="Toyoda A."/>
            <person name="Takaki Y."/>
            <person name="Nishi S."/>
            <person name="Hori S."/>
            <person name="Arai W."/>
            <person name="Tsubouchi T."/>
            <person name="Morono Y."/>
            <person name="Uchiyama I."/>
            <person name="Ito T."/>
            <person name="Fujiyama A."/>
            <person name="Inagaki F."/>
            <person name="Takami H."/>
        </authorList>
    </citation>
    <scope>NUCLEOTIDE SEQUENCE</scope>
    <source>
        <strain evidence="8">Expedition CK06-06</strain>
    </source>
</reference>
<keyword evidence="5" id="KW-0862">Zinc</keyword>
<feature type="domain" description="Peptidase M14" evidence="7">
    <location>
        <begin position="1"/>
        <end position="175"/>
    </location>
</feature>
<dbReference type="GO" id="GO:0004181">
    <property type="term" value="F:metallocarboxypeptidase activity"/>
    <property type="evidence" value="ECO:0007669"/>
    <property type="project" value="InterPro"/>
</dbReference>
<proteinExistence type="inferred from homology"/>
<organism evidence="8">
    <name type="scientific">marine sediment metagenome</name>
    <dbReference type="NCBI Taxonomy" id="412755"/>
    <lineage>
        <taxon>unclassified sequences</taxon>
        <taxon>metagenomes</taxon>
        <taxon>ecological metagenomes</taxon>
    </lineage>
</organism>
<dbReference type="SUPFAM" id="SSF53187">
    <property type="entry name" value="Zn-dependent exopeptidases"/>
    <property type="match status" value="1"/>
</dbReference>